<organism evidence="2 3">
    <name type="scientific">Cymbomonas tetramitiformis</name>
    <dbReference type="NCBI Taxonomy" id="36881"/>
    <lineage>
        <taxon>Eukaryota</taxon>
        <taxon>Viridiplantae</taxon>
        <taxon>Chlorophyta</taxon>
        <taxon>Pyramimonadophyceae</taxon>
        <taxon>Pyramimonadales</taxon>
        <taxon>Pyramimonadaceae</taxon>
        <taxon>Cymbomonas</taxon>
    </lineage>
</organism>
<keyword evidence="3" id="KW-1185">Reference proteome</keyword>
<accession>A0AAE0KU50</accession>
<comment type="caution">
    <text evidence="2">The sequence shown here is derived from an EMBL/GenBank/DDBJ whole genome shotgun (WGS) entry which is preliminary data.</text>
</comment>
<evidence type="ECO:0000313" key="3">
    <source>
        <dbReference type="Proteomes" id="UP001190700"/>
    </source>
</evidence>
<feature type="region of interest" description="Disordered" evidence="1">
    <location>
        <begin position="16"/>
        <end position="71"/>
    </location>
</feature>
<reference evidence="2 3" key="1">
    <citation type="journal article" date="2015" name="Genome Biol. Evol.">
        <title>Comparative Genomics of a Bacterivorous Green Alga Reveals Evolutionary Causalities and Consequences of Phago-Mixotrophic Mode of Nutrition.</title>
        <authorList>
            <person name="Burns J.A."/>
            <person name="Paasch A."/>
            <person name="Narechania A."/>
            <person name="Kim E."/>
        </authorList>
    </citation>
    <scope>NUCLEOTIDE SEQUENCE [LARGE SCALE GENOMIC DNA]</scope>
    <source>
        <strain evidence="2 3">PLY_AMNH</strain>
    </source>
</reference>
<dbReference type="EMBL" id="LGRX02017402">
    <property type="protein sequence ID" value="KAK3260821.1"/>
    <property type="molecule type" value="Genomic_DNA"/>
</dbReference>
<dbReference type="AlphaFoldDB" id="A0AAE0KU50"/>
<proteinExistence type="predicted"/>
<feature type="compositionally biased region" description="Basic and acidic residues" evidence="1">
    <location>
        <begin position="58"/>
        <end position="71"/>
    </location>
</feature>
<dbReference type="Proteomes" id="UP001190700">
    <property type="component" value="Unassembled WGS sequence"/>
</dbReference>
<gene>
    <name evidence="2" type="ORF">CYMTET_30241</name>
</gene>
<name>A0AAE0KU50_9CHLO</name>
<evidence type="ECO:0000313" key="2">
    <source>
        <dbReference type="EMBL" id="KAK3260821.1"/>
    </source>
</evidence>
<evidence type="ECO:0000256" key="1">
    <source>
        <dbReference type="SAM" id="MobiDB-lite"/>
    </source>
</evidence>
<sequence length="400" mass="45155">MPRQSSQSLPLLVTQAANKQKKTETGSGRSHAIAKQQQQQQQQNEEKSGVAKVTAAGQKEKEGEKHDTGPVDLARKSWKTYLQDNACSFLIENECSPDTSSFRLGSEAKLIKAWPNLRDGQVLTQSWRHVQRAPKLRSDGMHFPLYWLSDDLTTSLVFIPKTKSSGVFSEKFFNPFSKDHNSIKERRPPAGGYAFVKTYNESGFRVGYHRGTIMQVSGHVLLADQQPVLYAGEMEFDDEGRLTCWTNYSGTYLPSRALAFQCGLPIDKFWYYCSPSEVESFDNLDELMAQKLLLRIADKFGNINYCRKALTHEDSKYEAALEQLSACKKCIVREFPEFGTLLKSLQSMRAERIMGLANFGYGLSLRPIEDNIKILKTQKLSAVSSYNELARLGLNAELQC</sequence>
<protein>
    <submittedName>
        <fullName evidence="2">Uncharacterized protein</fullName>
    </submittedName>
</protein>